<dbReference type="PANTHER" id="PTHR12083">
    <property type="entry name" value="BIFUNCTIONAL POLYNUCLEOTIDE PHOSPHATASE/KINASE"/>
    <property type="match status" value="1"/>
</dbReference>
<protein>
    <recommendedName>
        <fullName evidence="2">Crossover junction endonuclease MUS81-like HHH domain-containing protein</fullName>
    </recommendedName>
</protein>
<dbReference type="GO" id="GO:0006281">
    <property type="term" value="P:DNA repair"/>
    <property type="evidence" value="ECO:0007669"/>
    <property type="project" value="TreeGrafter"/>
</dbReference>
<feature type="region of interest" description="Disordered" evidence="1">
    <location>
        <begin position="1"/>
        <end position="60"/>
    </location>
</feature>
<evidence type="ECO:0000259" key="2">
    <source>
        <dbReference type="Pfam" id="PF14716"/>
    </source>
</evidence>
<dbReference type="AlphaFoldDB" id="A0A835T5G3"/>
<dbReference type="InterPro" id="IPR010996">
    <property type="entry name" value="HHH_MUS81"/>
</dbReference>
<dbReference type="Pfam" id="PF08645">
    <property type="entry name" value="PNK3P"/>
    <property type="match status" value="1"/>
</dbReference>
<dbReference type="InterPro" id="IPR013954">
    <property type="entry name" value="PNK3P"/>
</dbReference>
<proteinExistence type="predicted"/>
<dbReference type="GO" id="GO:0046403">
    <property type="term" value="F:polynucleotide 3'-phosphatase activity"/>
    <property type="evidence" value="ECO:0007669"/>
    <property type="project" value="TreeGrafter"/>
</dbReference>
<feature type="compositionally biased region" description="Basic residues" evidence="1">
    <location>
        <begin position="41"/>
        <end position="51"/>
    </location>
</feature>
<dbReference type="NCBIfam" id="TIGR01664">
    <property type="entry name" value="DNA-3'-Pase"/>
    <property type="match status" value="1"/>
</dbReference>
<feature type="compositionally biased region" description="Acidic residues" evidence="1">
    <location>
        <begin position="17"/>
        <end position="27"/>
    </location>
</feature>
<dbReference type="EMBL" id="JAEHOC010000011">
    <property type="protein sequence ID" value="KAG2437372.1"/>
    <property type="molecule type" value="Genomic_DNA"/>
</dbReference>
<feature type="compositionally biased region" description="Basic residues" evidence="1">
    <location>
        <begin position="1"/>
        <end position="13"/>
    </location>
</feature>
<name>A0A835T5G3_CHLIN</name>
<dbReference type="Proteomes" id="UP000650467">
    <property type="component" value="Unassembled WGS sequence"/>
</dbReference>
<sequence>MSGRPRRAPKRSKKYDDEVDDFSDEGSDVPLSDSDSEDRKPRKKAVAARGKKSLDSFTTDEGWSFEPPSIFYKEYGDAQPSDKIAAFDLDGTLVNTKSGATFAKDDLDWKWYNKSAPEKIQAYADEGYKIVVFTNQGTIKSAVKGKAAEKILSRIDSIMEELGVPVQVFACTMDDHYRKPERGMWDFFVSRFNGGVAPDHSKSFFVGDAAGRTADFADTDKGFADNVGIGFRTPEDEFGQADGGKKAAAKKGGGGDVGVAVPENEALVEVFQELAAKAFESSKIDPKAKFKGAALKKAGKALAEFPNQISLANLKEVGNLVGVGKGSIAKIKEFLETGTVAELSGVDDLAGVGKAAPQMADPGKDMAMNFM</sequence>
<dbReference type="InterPro" id="IPR006551">
    <property type="entry name" value="Polynucleotide_phosphatase"/>
</dbReference>
<dbReference type="Gene3D" id="3.40.50.1000">
    <property type="entry name" value="HAD superfamily/HAD-like"/>
    <property type="match status" value="1"/>
</dbReference>
<dbReference type="PANTHER" id="PTHR12083:SF9">
    <property type="entry name" value="BIFUNCTIONAL POLYNUCLEOTIDE PHOSPHATASE_KINASE"/>
    <property type="match status" value="1"/>
</dbReference>
<dbReference type="InterPro" id="IPR027421">
    <property type="entry name" value="DNA_pol_lamdba_lyase_dom_sf"/>
</dbReference>
<dbReference type="GO" id="GO:0003690">
    <property type="term" value="F:double-stranded DNA binding"/>
    <property type="evidence" value="ECO:0007669"/>
    <property type="project" value="TreeGrafter"/>
</dbReference>
<accession>A0A835T5G3</accession>
<dbReference type="InterPro" id="IPR036412">
    <property type="entry name" value="HAD-like_sf"/>
</dbReference>
<dbReference type="InterPro" id="IPR023214">
    <property type="entry name" value="HAD_sf"/>
</dbReference>
<dbReference type="Pfam" id="PF14716">
    <property type="entry name" value="HHH_8"/>
    <property type="match status" value="1"/>
</dbReference>
<dbReference type="Gene3D" id="1.10.150.110">
    <property type="entry name" value="DNA polymerase beta, N-terminal domain-like"/>
    <property type="match status" value="1"/>
</dbReference>
<comment type="caution">
    <text evidence="3">The sequence shown here is derived from an EMBL/GenBank/DDBJ whole genome shotgun (WGS) entry which is preliminary data.</text>
</comment>
<dbReference type="SUPFAM" id="SSF47802">
    <property type="entry name" value="DNA polymerase beta, N-terminal domain-like"/>
    <property type="match status" value="1"/>
</dbReference>
<gene>
    <name evidence="3" type="ORF">HXX76_006026</name>
</gene>
<dbReference type="GO" id="GO:0046404">
    <property type="term" value="F:ATP-dependent polydeoxyribonucleotide 5'-hydroxyl-kinase activity"/>
    <property type="evidence" value="ECO:0007669"/>
    <property type="project" value="TreeGrafter"/>
</dbReference>
<dbReference type="SUPFAM" id="SSF56784">
    <property type="entry name" value="HAD-like"/>
    <property type="match status" value="1"/>
</dbReference>
<evidence type="ECO:0000256" key="1">
    <source>
        <dbReference type="SAM" id="MobiDB-lite"/>
    </source>
</evidence>
<evidence type="ECO:0000313" key="4">
    <source>
        <dbReference type="Proteomes" id="UP000650467"/>
    </source>
</evidence>
<feature type="domain" description="Crossover junction endonuclease MUS81-like HHH" evidence="2">
    <location>
        <begin position="263"/>
        <end position="339"/>
    </location>
</feature>
<dbReference type="InterPro" id="IPR006549">
    <property type="entry name" value="HAD-SF_hydro_IIIA"/>
</dbReference>
<organism evidence="3 4">
    <name type="scientific">Chlamydomonas incerta</name>
    <dbReference type="NCBI Taxonomy" id="51695"/>
    <lineage>
        <taxon>Eukaryota</taxon>
        <taxon>Viridiplantae</taxon>
        <taxon>Chlorophyta</taxon>
        <taxon>core chlorophytes</taxon>
        <taxon>Chlorophyceae</taxon>
        <taxon>CS clade</taxon>
        <taxon>Chlamydomonadales</taxon>
        <taxon>Chlamydomonadaceae</taxon>
        <taxon>Chlamydomonas</taxon>
    </lineage>
</organism>
<evidence type="ECO:0000313" key="3">
    <source>
        <dbReference type="EMBL" id="KAG2437372.1"/>
    </source>
</evidence>
<dbReference type="OrthoDB" id="19045at2759"/>
<reference evidence="3" key="1">
    <citation type="journal article" date="2020" name="bioRxiv">
        <title>Comparative genomics of Chlamydomonas.</title>
        <authorList>
            <person name="Craig R.J."/>
            <person name="Hasan A.R."/>
            <person name="Ness R.W."/>
            <person name="Keightley P.D."/>
        </authorList>
    </citation>
    <scope>NUCLEOTIDE SEQUENCE</scope>
    <source>
        <strain evidence="3">SAG 7.73</strain>
    </source>
</reference>
<keyword evidence="4" id="KW-1185">Reference proteome</keyword>
<dbReference type="NCBIfam" id="TIGR01662">
    <property type="entry name" value="HAD-SF-IIIA"/>
    <property type="match status" value="1"/>
</dbReference>